<proteinExistence type="predicted"/>
<keyword evidence="2" id="KW-1185">Reference proteome</keyword>
<dbReference type="EMBL" id="VUJU01005345">
    <property type="protein sequence ID" value="KAF0751537.1"/>
    <property type="molecule type" value="Genomic_DNA"/>
</dbReference>
<gene>
    <name evidence="1" type="ORF">FWK35_00022094</name>
</gene>
<accession>A0A6G0Y9N2</accession>
<dbReference type="OrthoDB" id="6627400at2759"/>
<evidence type="ECO:0000313" key="1">
    <source>
        <dbReference type="EMBL" id="KAF0751537.1"/>
    </source>
</evidence>
<protein>
    <submittedName>
        <fullName evidence="1">Uncharacterized protein</fullName>
    </submittedName>
</protein>
<evidence type="ECO:0000313" key="2">
    <source>
        <dbReference type="Proteomes" id="UP000478052"/>
    </source>
</evidence>
<sequence length="77" mass="9052">MDPLTSANRACTERINVEHSVFKCDAWYVIRRELEAYTGKEITPENVVGLMLSSKEYWDKIETTVLKILKTRKEFKQ</sequence>
<name>A0A6G0Y9N2_APHCR</name>
<comment type="caution">
    <text evidence="1">The sequence shown here is derived from an EMBL/GenBank/DDBJ whole genome shotgun (WGS) entry which is preliminary data.</text>
</comment>
<reference evidence="1 2" key="1">
    <citation type="submission" date="2019-08" db="EMBL/GenBank/DDBJ databases">
        <title>Whole genome of Aphis craccivora.</title>
        <authorList>
            <person name="Voronova N.V."/>
            <person name="Shulinski R.S."/>
            <person name="Bandarenka Y.V."/>
            <person name="Zhorov D.G."/>
            <person name="Warner D."/>
        </authorList>
    </citation>
    <scope>NUCLEOTIDE SEQUENCE [LARGE SCALE GENOMIC DNA]</scope>
    <source>
        <strain evidence="1">180601</strain>
        <tissue evidence="1">Whole Body</tissue>
    </source>
</reference>
<dbReference type="Proteomes" id="UP000478052">
    <property type="component" value="Unassembled WGS sequence"/>
</dbReference>
<dbReference type="AlphaFoldDB" id="A0A6G0Y9N2"/>
<organism evidence="1 2">
    <name type="scientific">Aphis craccivora</name>
    <name type="common">Cowpea aphid</name>
    <dbReference type="NCBI Taxonomy" id="307492"/>
    <lineage>
        <taxon>Eukaryota</taxon>
        <taxon>Metazoa</taxon>
        <taxon>Ecdysozoa</taxon>
        <taxon>Arthropoda</taxon>
        <taxon>Hexapoda</taxon>
        <taxon>Insecta</taxon>
        <taxon>Pterygota</taxon>
        <taxon>Neoptera</taxon>
        <taxon>Paraneoptera</taxon>
        <taxon>Hemiptera</taxon>
        <taxon>Sternorrhyncha</taxon>
        <taxon>Aphidomorpha</taxon>
        <taxon>Aphidoidea</taxon>
        <taxon>Aphididae</taxon>
        <taxon>Aphidini</taxon>
        <taxon>Aphis</taxon>
        <taxon>Aphis</taxon>
    </lineage>
</organism>